<proteinExistence type="predicted"/>
<keyword evidence="2" id="KW-1185">Reference proteome</keyword>
<dbReference type="EMBL" id="CAJVQA010074643">
    <property type="protein sequence ID" value="CAG8834880.1"/>
    <property type="molecule type" value="Genomic_DNA"/>
</dbReference>
<gene>
    <name evidence="1" type="ORF">CPELLU_LOCUS21168</name>
</gene>
<feature type="non-terminal residue" evidence="1">
    <location>
        <position position="55"/>
    </location>
</feature>
<sequence>IEEPQQEKTSLNMAISQESDEINSITLAEKDLISAVDEVINSIEKDASATENLAT</sequence>
<accession>A0A9N9KHM6</accession>
<evidence type="ECO:0000313" key="2">
    <source>
        <dbReference type="Proteomes" id="UP000789759"/>
    </source>
</evidence>
<feature type="non-terminal residue" evidence="1">
    <location>
        <position position="1"/>
    </location>
</feature>
<dbReference type="Proteomes" id="UP000789759">
    <property type="component" value="Unassembled WGS sequence"/>
</dbReference>
<reference evidence="1" key="1">
    <citation type="submission" date="2021-06" db="EMBL/GenBank/DDBJ databases">
        <authorList>
            <person name="Kallberg Y."/>
            <person name="Tangrot J."/>
            <person name="Rosling A."/>
        </authorList>
    </citation>
    <scope>NUCLEOTIDE SEQUENCE</scope>
    <source>
        <strain evidence="1">FL966</strain>
    </source>
</reference>
<dbReference type="AlphaFoldDB" id="A0A9N9KHM6"/>
<comment type="caution">
    <text evidence="1">The sequence shown here is derived from an EMBL/GenBank/DDBJ whole genome shotgun (WGS) entry which is preliminary data.</text>
</comment>
<name>A0A9N9KHM6_9GLOM</name>
<evidence type="ECO:0000313" key="1">
    <source>
        <dbReference type="EMBL" id="CAG8834880.1"/>
    </source>
</evidence>
<protein>
    <submittedName>
        <fullName evidence="1">9937_t:CDS:1</fullName>
    </submittedName>
</protein>
<organism evidence="1 2">
    <name type="scientific">Cetraspora pellucida</name>
    <dbReference type="NCBI Taxonomy" id="1433469"/>
    <lineage>
        <taxon>Eukaryota</taxon>
        <taxon>Fungi</taxon>
        <taxon>Fungi incertae sedis</taxon>
        <taxon>Mucoromycota</taxon>
        <taxon>Glomeromycotina</taxon>
        <taxon>Glomeromycetes</taxon>
        <taxon>Diversisporales</taxon>
        <taxon>Gigasporaceae</taxon>
        <taxon>Cetraspora</taxon>
    </lineage>
</organism>